<organism evidence="11 12">
    <name type="scientific">Posidoniimonas polymericola</name>
    <dbReference type="NCBI Taxonomy" id="2528002"/>
    <lineage>
        <taxon>Bacteria</taxon>
        <taxon>Pseudomonadati</taxon>
        <taxon>Planctomycetota</taxon>
        <taxon>Planctomycetia</taxon>
        <taxon>Pirellulales</taxon>
        <taxon>Lacipirellulaceae</taxon>
        <taxon>Posidoniimonas</taxon>
    </lineage>
</organism>
<dbReference type="Pfam" id="PF00400">
    <property type="entry name" value="WD40"/>
    <property type="match status" value="3"/>
</dbReference>
<feature type="repeat" description="WD" evidence="5">
    <location>
        <begin position="293"/>
        <end position="325"/>
    </location>
</feature>
<evidence type="ECO:0000256" key="4">
    <source>
        <dbReference type="ARBA" id="ARBA00023004"/>
    </source>
</evidence>
<dbReference type="GO" id="GO:0020037">
    <property type="term" value="F:heme binding"/>
    <property type="evidence" value="ECO:0007669"/>
    <property type="project" value="InterPro"/>
</dbReference>
<evidence type="ECO:0000256" key="1">
    <source>
        <dbReference type="ARBA" id="ARBA00022617"/>
    </source>
</evidence>
<dbReference type="PANTHER" id="PTHR15622">
    <property type="entry name" value="WD40 REPEAT PROTEIN"/>
    <property type="match status" value="1"/>
</dbReference>
<dbReference type="PROSITE" id="PS50294">
    <property type="entry name" value="WD_REPEATS_REGION"/>
    <property type="match status" value="2"/>
</dbReference>
<sequence precursor="true">MRHDRLVLATLAATLAATLVGSTAAAADKVTFEQHVAPIFRQHCQACHSQDDASGGLALDNYNATLAGGAGGEVLASADVGGSRLWKLVNHEEQPAMPPGGEKIPADQLAVLKQWIEGGLLKDAGSKPKPSAKPAIASVATDNSGKPVGEPAMPTGVYRQPVVTSDFVGPIASLAVSRWAPLAAVPWQRQVSLYHTQTNELLGVLPYVDGTPQVVRFSRDGSLLLVAGGHHASLGNAALYDVKSGARLATIGDELDIVLAADISPDKTMVAIGGPKKKVRVFRVADGEKIYELGKHTDWITALAFSPDGKLIATADRATGLRTWDAIAGNERNDLRGHSGAVTSVAWRSDSAVLASASEDGSVKLWDGTGKAIKSFGAHGGGASSVAFAADGRLVTAGRDRKVKLWKADGGHIADLTDMNDIALAAVFADEDQRVIAADYTGEVRVITIEDKQPAGVLPPNPPLLETRLAKAAAAVTAQEQQIAAAKQQAEAAGQAVAQAETARIEFEKLLAAAKQSADEAAARLAENDAALKRAQKELESAKQEHEQSKQEFAEVEKQLAEFRTQQEQSPPAEGDAAAADAAAAKLALLEHAYSDANGAVAKLQSQRKAARVQRDKLRETQKSTKQAAELASTQLAAVEKQRAALPPLDQLRTAASAAAEAAQGAEAAGQQLVSAREAIESEVADFSRAIAALTESSQSLTANQTSIAQSLGAAEAERQAAAAAVQAKADAVAEAKARLDELKGRLRSLQNEQRDLSAQLKASEDQLAGVTQQMGDAQQQAQIAEAKLRDLTAAEAMRKAYAEAE</sequence>
<dbReference type="CDD" id="cd00200">
    <property type="entry name" value="WD40"/>
    <property type="match status" value="1"/>
</dbReference>
<dbReference type="RefSeq" id="WP_146585034.1">
    <property type="nucleotide sequence ID" value="NZ_SJPO01000002.1"/>
</dbReference>
<dbReference type="Pfam" id="PF07635">
    <property type="entry name" value="PSCyt1"/>
    <property type="match status" value="1"/>
</dbReference>
<evidence type="ECO:0000256" key="3">
    <source>
        <dbReference type="ARBA" id="ARBA00022786"/>
    </source>
</evidence>
<dbReference type="SUPFAM" id="SSF50978">
    <property type="entry name" value="WD40 repeat-like"/>
    <property type="match status" value="1"/>
</dbReference>
<keyword evidence="7" id="KW-0175">Coiled coil</keyword>
<feature type="chain" id="PRO_5022870748" evidence="9">
    <location>
        <begin position="27"/>
        <end position="806"/>
    </location>
</feature>
<dbReference type="AlphaFoldDB" id="A0A5C5YU22"/>
<dbReference type="Gene3D" id="2.130.10.10">
    <property type="entry name" value="YVTN repeat-like/Quinoprotein amine dehydrogenase"/>
    <property type="match status" value="2"/>
</dbReference>
<evidence type="ECO:0000256" key="8">
    <source>
        <dbReference type="SAM" id="MobiDB-lite"/>
    </source>
</evidence>
<dbReference type="InterPro" id="IPR009056">
    <property type="entry name" value="Cyt_c-like_dom"/>
</dbReference>
<keyword evidence="1 6" id="KW-0349">Heme</keyword>
<keyword evidence="3" id="KW-0833">Ubl conjugation pathway</keyword>
<accession>A0A5C5YU22</accession>
<keyword evidence="5" id="KW-0853">WD repeat</keyword>
<dbReference type="OrthoDB" id="226265at2"/>
<protein>
    <submittedName>
        <fullName evidence="11">Chromosome partition protein Smc</fullName>
    </submittedName>
</protein>
<dbReference type="PROSITE" id="PS50082">
    <property type="entry name" value="WD_REPEATS_2"/>
    <property type="match status" value="3"/>
</dbReference>
<evidence type="ECO:0000256" key="5">
    <source>
        <dbReference type="PROSITE-ProRule" id="PRU00221"/>
    </source>
</evidence>
<feature type="coiled-coil region" evidence="7">
    <location>
        <begin position="726"/>
        <end position="795"/>
    </location>
</feature>
<feature type="domain" description="Cytochrome c" evidence="10">
    <location>
        <begin position="23"/>
        <end position="120"/>
    </location>
</feature>
<name>A0A5C5YU22_9BACT</name>
<evidence type="ECO:0000256" key="6">
    <source>
        <dbReference type="PROSITE-ProRule" id="PRU00433"/>
    </source>
</evidence>
<evidence type="ECO:0000313" key="11">
    <source>
        <dbReference type="EMBL" id="TWT78512.1"/>
    </source>
</evidence>
<proteinExistence type="predicted"/>
<feature type="repeat" description="WD" evidence="5">
    <location>
        <begin position="335"/>
        <end position="367"/>
    </location>
</feature>
<keyword evidence="9" id="KW-0732">Signal</keyword>
<dbReference type="InterPro" id="IPR051983">
    <property type="entry name" value="WSB_SOCS-box_domain"/>
</dbReference>
<dbReference type="InterPro" id="IPR036909">
    <property type="entry name" value="Cyt_c-like_dom_sf"/>
</dbReference>
<feature type="coiled-coil region" evidence="7">
    <location>
        <begin position="469"/>
        <end position="566"/>
    </location>
</feature>
<evidence type="ECO:0000256" key="2">
    <source>
        <dbReference type="ARBA" id="ARBA00022723"/>
    </source>
</evidence>
<dbReference type="PANTHER" id="PTHR15622:SF2">
    <property type="entry name" value="U4_U6 SMALL NUCLEAR RIBONUCLEOPROTEIN PRP4"/>
    <property type="match status" value="1"/>
</dbReference>
<evidence type="ECO:0000313" key="12">
    <source>
        <dbReference type="Proteomes" id="UP000318478"/>
    </source>
</evidence>
<dbReference type="SUPFAM" id="SSF46626">
    <property type="entry name" value="Cytochrome c"/>
    <property type="match status" value="1"/>
</dbReference>
<dbReference type="InterPro" id="IPR001680">
    <property type="entry name" value="WD40_rpt"/>
</dbReference>
<evidence type="ECO:0000259" key="10">
    <source>
        <dbReference type="PROSITE" id="PS51007"/>
    </source>
</evidence>
<feature type="repeat" description="WD" evidence="5">
    <location>
        <begin position="376"/>
        <end position="407"/>
    </location>
</feature>
<comment type="caution">
    <text evidence="11">The sequence shown here is derived from an EMBL/GenBank/DDBJ whole genome shotgun (WGS) entry which is preliminary data.</text>
</comment>
<dbReference type="SMART" id="SM00320">
    <property type="entry name" value="WD40"/>
    <property type="match status" value="6"/>
</dbReference>
<dbReference type="InterPro" id="IPR011429">
    <property type="entry name" value="Cyt_c_Planctomycete-type"/>
</dbReference>
<keyword evidence="2 6" id="KW-0479">Metal-binding</keyword>
<feature type="region of interest" description="Disordered" evidence="8">
    <location>
        <begin position="123"/>
        <end position="147"/>
    </location>
</feature>
<reference evidence="11 12" key="1">
    <citation type="submission" date="2019-02" db="EMBL/GenBank/DDBJ databases">
        <title>Deep-cultivation of Planctomycetes and their phenomic and genomic characterization uncovers novel biology.</title>
        <authorList>
            <person name="Wiegand S."/>
            <person name="Jogler M."/>
            <person name="Boedeker C."/>
            <person name="Pinto D."/>
            <person name="Vollmers J."/>
            <person name="Rivas-Marin E."/>
            <person name="Kohn T."/>
            <person name="Peeters S.H."/>
            <person name="Heuer A."/>
            <person name="Rast P."/>
            <person name="Oberbeckmann S."/>
            <person name="Bunk B."/>
            <person name="Jeske O."/>
            <person name="Meyerdierks A."/>
            <person name="Storesund J.E."/>
            <person name="Kallscheuer N."/>
            <person name="Luecker S."/>
            <person name="Lage O.M."/>
            <person name="Pohl T."/>
            <person name="Merkel B.J."/>
            <person name="Hornburger P."/>
            <person name="Mueller R.-W."/>
            <person name="Bruemmer F."/>
            <person name="Labrenz M."/>
            <person name="Spormann A.M."/>
            <person name="Op Den Camp H."/>
            <person name="Overmann J."/>
            <person name="Amann R."/>
            <person name="Jetten M.S.M."/>
            <person name="Mascher T."/>
            <person name="Medema M.H."/>
            <person name="Devos D.P."/>
            <person name="Kaster A.-K."/>
            <person name="Ovreas L."/>
            <person name="Rohde M."/>
            <person name="Galperin M.Y."/>
            <person name="Jogler C."/>
        </authorList>
    </citation>
    <scope>NUCLEOTIDE SEQUENCE [LARGE SCALE GENOMIC DNA]</scope>
    <source>
        <strain evidence="11 12">Pla123a</strain>
    </source>
</reference>
<keyword evidence="12" id="KW-1185">Reference proteome</keyword>
<dbReference type="InterPro" id="IPR015943">
    <property type="entry name" value="WD40/YVTN_repeat-like_dom_sf"/>
</dbReference>
<evidence type="ECO:0000256" key="7">
    <source>
        <dbReference type="SAM" id="Coils"/>
    </source>
</evidence>
<dbReference type="EMBL" id="SJPO01000002">
    <property type="protein sequence ID" value="TWT78512.1"/>
    <property type="molecule type" value="Genomic_DNA"/>
</dbReference>
<dbReference type="InterPro" id="IPR036322">
    <property type="entry name" value="WD40_repeat_dom_sf"/>
</dbReference>
<dbReference type="GO" id="GO:0000209">
    <property type="term" value="P:protein polyubiquitination"/>
    <property type="evidence" value="ECO:0007669"/>
    <property type="project" value="TreeGrafter"/>
</dbReference>
<feature type="signal peptide" evidence="9">
    <location>
        <begin position="1"/>
        <end position="26"/>
    </location>
</feature>
<dbReference type="PROSITE" id="PS51007">
    <property type="entry name" value="CYTC"/>
    <property type="match status" value="1"/>
</dbReference>
<dbReference type="GO" id="GO:0046872">
    <property type="term" value="F:metal ion binding"/>
    <property type="evidence" value="ECO:0007669"/>
    <property type="project" value="UniProtKB-KW"/>
</dbReference>
<gene>
    <name evidence="11" type="primary">smc_4</name>
    <name evidence="11" type="ORF">Pla123a_13050</name>
</gene>
<dbReference type="Proteomes" id="UP000318478">
    <property type="component" value="Unassembled WGS sequence"/>
</dbReference>
<keyword evidence="4 6" id="KW-0408">Iron</keyword>
<evidence type="ECO:0000256" key="9">
    <source>
        <dbReference type="SAM" id="SignalP"/>
    </source>
</evidence>
<dbReference type="GO" id="GO:0009055">
    <property type="term" value="F:electron transfer activity"/>
    <property type="evidence" value="ECO:0007669"/>
    <property type="project" value="InterPro"/>
</dbReference>